<comment type="similarity">
    <text evidence="1">Belongs to the thioesterase PaaI family.</text>
</comment>
<gene>
    <name evidence="4" type="ORF">SMD27_15235</name>
</gene>
<dbReference type="InterPro" id="IPR006683">
    <property type="entry name" value="Thioestr_dom"/>
</dbReference>
<dbReference type="GO" id="GO:0016787">
    <property type="term" value="F:hydrolase activity"/>
    <property type="evidence" value="ECO:0007669"/>
    <property type="project" value="UniProtKB-KW"/>
</dbReference>
<proteinExistence type="inferred from homology"/>
<comment type="caution">
    <text evidence="4">The sequence shown here is derived from an EMBL/GenBank/DDBJ whole genome shotgun (WGS) entry which is preliminary data.</text>
</comment>
<dbReference type="InterPro" id="IPR003736">
    <property type="entry name" value="PAAI_dom"/>
</dbReference>
<feature type="domain" description="Thioesterase" evidence="3">
    <location>
        <begin position="45"/>
        <end position="123"/>
    </location>
</feature>
<evidence type="ECO:0000259" key="3">
    <source>
        <dbReference type="Pfam" id="PF03061"/>
    </source>
</evidence>
<dbReference type="Pfam" id="PF03061">
    <property type="entry name" value="4HBT"/>
    <property type="match status" value="1"/>
</dbReference>
<dbReference type="InterPro" id="IPR029069">
    <property type="entry name" value="HotDog_dom_sf"/>
</dbReference>
<dbReference type="SUPFAM" id="SSF54637">
    <property type="entry name" value="Thioesterase/thiol ester dehydrase-isomerase"/>
    <property type="match status" value="1"/>
</dbReference>
<accession>A0ABU5ED96</accession>
<reference evidence="4 5" key="1">
    <citation type="journal article" date="2016" name="Antonie Van Leeuwenhoek">
        <title>Dongia soli sp. nov., isolated from soil from Dokdo, Korea.</title>
        <authorList>
            <person name="Kim D.U."/>
            <person name="Lee H."/>
            <person name="Kim H."/>
            <person name="Kim S.G."/>
            <person name="Ka J.O."/>
        </authorList>
    </citation>
    <scope>NUCLEOTIDE SEQUENCE [LARGE SCALE GENOMIC DNA]</scope>
    <source>
        <strain evidence="4 5">D78</strain>
    </source>
</reference>
<dbReference type="EC" id="3.1.2.-" evidence="4"/>
<organism evidence="4 5">
    <name type="scientific">Dongia soli</name>
    <dbReference type="NCBI Taxonomy" id="600628"/>
    <lineage>
        <taxon>Bacteria</taxon>
        <taxon>Pseudomonadati</taxon>
        <taxon>Pseudomonadota</taxon>
        <taxon>Alphaproteobacteria</taxon>
        <taxon>Rhodospirillales</taxon>
        <taxon>Dongiaceae</taxon>
        <taxon>Dongia</taxon>
    </lineage>
</organism>
<dbReference type="Proteomes" id="UP001279642">
    <property type="component" value="Unassembled WGS sequence"/>
</dbReference>
<keyword evidence="5" id="KW-1185">Reference proteome</keyword>
<dbReference type="PANTHER" id="PTHR21660:SF1">
    <property type="entry name" value="ACYL-COENZYME A THIOESTERASE 13"/>
    <property type="match status" value="1"/>
</dbReference>
<name>A0ABU5ED96_9PROT</name>
<dbReference type="RefSeq" id="WP_320509268.1">
    <property type="nucleotide sequence ID" value="NZ_JAXCLW010000004.1"/>
</dbReference>
<evidence type="ECO:0000256" key="1">
    <source>
        <dbReference type="ARBA" id="ARBA00008324"/>
    </source>
</evidence>
<dbReference type="InterPro" id="IPR039298">
    <property type="entry name" value="ACOT13"/>
</dbReference>
<protein>
    <submittedName>
        <fullName evidence="4">PaaI family thioesterase</fullName>
        <ecNumber evidence="4">3.1.2.-</ecNumber>
    </submittedName>
</protein>
<evidence type="ECO:0000313" key="5">
    <source>
        <dbReference type="Proteomes" id="UP001279642"/>
    </source>
</evidence>
<dbReference type="CDD" id="cd03443">
    <property type="entry name" value="PaaI_thioesterase"/>
    <property type="match status" value="1"/>
</dbReference>
<evidence type="ECO:0000313" key="4">
    <source>
        <dbReference type="EMBL" id="MDY0884198.1"/>
    </source>
</evidence>
<keyword evidence="2 4" id="KW-0378">Hydrolase</keyword>
<dbReference type="Gene3D" id="3.10.129.10">
    <property type="entry name" value="Hotdog Thioesterase"/>
    <property type="match status" value="1"/>
</dbReference>
<dbReference type="PANTHER" id="PTHR21660">
    <property type="entry name" value="THIOESTERASE SUPERFAMILY MEMBER-RELATED"/>
    <property type="match status" value="1"/>
</dbReference>
<evidence type="ECO:0000256" key="2">
    <source>
        <dbReference type="ARBA" id="ARBA00022801"/>
    </source>
</evidence>
<sequence length="145" mass="15395">MLSPEVDQQSLSGYSKLLEYRLHRADRGYAEVVLTIGPQHLNRLGVLHGGVLGTLIDSATGYAVAFADSPTKMKPAVTLSFNVQFLGQTRAGDQLIATGRHIGGGKTIAYATAEVHTTEGRIIARGDAVYRFLDERKVGGAGSGP</sequence>
<dbReference type="EMBL" id="JAXCLW010000004">
    <property type="protein sequence ID" value="MDY0884198.1"/>
    <property type="molecule type" value="Genomic_DNA"/>
</dbReference>
<dbReference type="NCBIfam" id="TIGR00369">
    <property type="entry name" value="unchar_dom_1"/>
    <property type="match status" value="1"/>
</dbReference>